<dbReference type="OrthoDB" id="5546453at2759"/>
<dbReference type="AlphaFoldDB" id="A0A821VHH7"/>
<dbReference type="EMBL" id="CAJOBZ010000043">
    <property type="protein sequence ID" value="CAF4907668.1"/>
    <property type="molecule type" value="Genomic_DNA"/>
</dbReference>
<dbReference type="GO" id="GO:0006506">
    <property type="term" value="P:GPI anchor biosynthetic process"/>
    <property type="evidence" value="ECO:0007669"/>
    <property type="project" value="UniProtKB-UniPathway"/>
</dbReference>
<dbReference type="UniPathway" id="UPA00196"/>
<evidence type="ECO:0000256" key="4">
    <source>
        <dbReference type="ARBA" id="ARBA00022502"/>
    </source>
</evidence>
<evidence type="ECO:0000256" key="9">
    <source>
        <dbReference type="ARBA" id="ARBA00023180"/>
    </source>
</evidence>
<evidence type="ECO:0000256" key="8">
    <source>
        <dbReference type="ARBA" id="ARBA00023136"/>
    </source>
</evidence>
<comment type="similarity">
    <text evidence="3 10">Belongs to the PIGX family.</text>
</comment>
<comment type="pathway">
    <text evidence="2 10">Glycolipid biosynthesis; glycosylphosphatidylinositol-anchor biosynthesis.</text>
</comment>
<dbReference type="PANTHER" id="PTHR28650">
    <property type="entry name" value="PHOSPHATIDYLINOSITOL-GLYCAN BIOSYNTHESIS CLASS X PROTEIN"/>
    <property type="match status" value="1"/>
</dbReference>
<evidence type="ECO:0000256" key="2">
    <source>
        <dbReference type="ARBA" id="ARBA00004687"/>
    </source>
</evidence>
<dbReference type="PANTHER" id="PTHR28650:SF1">
    <property type="entry name" value="PHOSPHATIDYLINOSITOL-GLYCAN BIOSYNTHESIS CLASS X PROTEIN"/>
    <property type="match status" value="1"/>
</dbReference>
<keyword evidence="6 10" id="KW-0256">Endoplasmic reticulum</keyword>
<dbReference type="InterPro" id="IPR040039">
    <property type="entry name" value="PIGX"/>
</dbReference>
<keyword evidence="12" id="KW-1185">Reference proteome</keyword>
<keyword evidence="4 10" id="KW-0337">GPI-anchor biosynthesis</keyword>
<name>A0A821VHH7_9NEOP</name>
<evidence type="ECO:0000256" key="10">
    <source>
        <dbReference type="RuleBase" id="RU366056"/>
    </source>
</evidence>
<comment type="caution">
    <text evidence="11">The sequence shown here is derived from an EMBL/GenBank/DDBJ whole genome shotgun (WGS) entry which is preliminary data.</text>
</comment>
<dbReference type="Proteomes" id="UP000663880">
    <property type="component" value="Unassembled WGS sequence"/>
</dbReference>
<feature type="transmembrane region" description="Helical" evidence="10">
    <location>
        <begin position="212"/>
        <end position="229"/>
    </location>
</feature>
<keyword evidence="9" id="KW-0325">Glycoprotein</keyword>
<evidence type="ECO:0000313" key="11">
    <source>
        <dbReference type="EMBL" id="CAF4907668.1"/>
    </source>
</evidence>
<evidence type="ECO:0000313" key="12">
    <source>
        <dbReference type="Proteomes" id="UP000663880"/>
    </source>
</evidence>
<accession>A0A821VHH7</accession>
<keyword evidence="5 10" id="KW-0812">Transmembrane</keyword>
<comment type="function">
    <text evidence="10">Stabilizing subunit of the glycosylphosphatidylinositol-mannosyltransferase I complex which catalyzes the transfer of the first mannose, via an alpha-1,4 bond from a dolichol-phosphate-mannose (Dol-P-Man) to the glucosaminyl acyl phosphatidylinositol (GlcN-(acyl)PI) intermediate to generate alpha-D-Man-(1-&gt;4)-alpha-D-GlcN-(1-&gt;6)-(1-radyl,2-acyl-sn-glycero-3-phospho)-2-acyl-inositol and participates in the sixth step of the glycosylphosphatidylinositol-anchor biosynthesis. Probably acts by stabilizing the mannosyltransferase PIGM.</text>
</comment>
<evidence type="ECO:0000256" key="7">
    <source>
        <dbReference type="ARBA" id="ARBA00022989"/>
    </source>
</evidence>
<evidence type="ECO:0000256" key="3">
    <source>
        <dbReference type="ARBA" id="ARBA00010345"/>
    </source>
</evidence>
<evidence type="ECO:0000256" key="6">
    <source>
        <dbReference type="ARBA" id="ARBA00022824"/>
    </source>
</evidence>
<evidence type="ECO:0000256" key="5">
    <source>
        <dbReference type="ARBA" id="ARBA00022692"/>
    </source>
</evidence>
<sequence>MNTFNLHFILKCCCILLFFFVYNATTTSCNFNIKLIQTLHNEGFHRNITYDIDYGAYDGNKDFYEDCSVGLEQVLPAGLFASPDELEELRYKTTTIFKSKVDIEISAELASPITVHLLGTVQSHKTFLSLPVHARYHKSVAGGGYVSVDLPPPLLYINCGPKKIGKCSGESLVNSFCPKNLQYKCPWIQVPVGGGAPLSWKIPRGNTQHHNLVWFGTIAVVCFGSLYILKEIHCHKTRQNKH</sequence>
<organism evidence="11 12">
    <name type="scientific">Pieris macdunnoughi</name>
    <dbReference type="NCBI Taxonomy" id="345717"/>
    <lineage>
        <taxon>Eukaryota</taxon>
        <taxon>Metazoa</taxon>
        <taxon>Ecdysozoa</taxon>
        <taxon>Arthropoda</taxon>
        <taxon>Hexapoda</taxon>
        <taxon>Insecta</taxon>
        <taxon>Pterygota</taxon>
        <taxon>Neoptera</taxon>
        <taxon>Endopterygota</taxon>
        <taxon>Lepidoptera</taxon>
        <taxon>Glossata</taxon>
        <taxon>Ditrysia</taxon>
        <taxon>Papilionoidea</taxon>
        <taxon>Pieridae</taxon>
        <taxon>Pierinae</taxon>
        <taxon>Pieris</taxon>
    </lineage>
</organism>
<dbReference type="SMART" id="SM00780">
    <property type="entry name" value="PIG-X"/>
    <property type="match status" value="1"/>
</dbReference>
<dbReference type="GO" id="GO:0005789">
    <property type="term" value="C:endoplasmic reticulum membrane"/>
    <property type="evidence" value="ECO:0007669"/>
    <property type="project" value="UniProtKB-SubCell"/>
</dbReference>
<evidence type="ECO:0000256" key="1">
    <source>
        <dbReference type="ARBA" id="ARBA00004389"/>
    </source>
</evidence>
<proteinExistence type="inferred from homology"/>
<keyword evidence="8 10" id="KW-0472">Membrane</keyword>
<dbReference type="Pfam" id="PF08320">
    <property type="entry name" value="PIG-X"/>
    <property type="match status" value="1"/>
</dbReference>
<protein>
    <recommendedName>
        <fullName evidence="10">Phosphatidylinositol-glycan biosynthesis class X protein</fullName>
    </recommendedName>
</protein>
<gene>
    <name evidence="11" type="ORF">PMACD_LOCUS11846</name>
</gene>
<comment type="subcellular location">
    <subcellularLocation>
        <location evidence="1 10">Endoplasmic reticulum membrane</location>
        <topology evidence="1 10">Single-pass membrane protein</topology>
    </subcellularLocation>
</comment>
<dbReference type="InterPro" id="IPR013233">
    <property type="entry name" value="PIG-X/PBN1"/>
</dbReference>
<reference evidence="11" key="1">
    <citation type="submission" date="2021-02" db="EMBL/GenBank/DDBJ databases">
        <authorList>
            <person name="Steward A R."/>
        </authorList>
    </citation>
    <scope>NUCLEOTIDE SEQUENCE</scope>
</reference>
<keyword evidence="7 10" id="KW-1133">Transmembrane helix</keyword>